<name>A0A0E9VQ59_ANGAN</name>
<accession>A0A0E9VQ59</accession>
<proteinExistence type="predicted"/>
<protein>
    <submittedName>
        <fullName evidence="1">Uncharacterized protein</fullName>
    </submittedName>
</protein>
<dbReference type="EMBL" id="GBXM01028333">
    <property type="protein sequence ID" value="JAH80244.1"/>
    <property type="molecule type" value="Transcribed_RNA"/>
</dbReference>
<reference evidence="1" key="2">
    <citation type="journal article" date="2015" name="Fish Shellfish Immunol.">
        <title>Early steps in the European eel (Anguilla anguilla)-Vibrio vulnificus interaction in the gills: Role of the RtxA13 toxin.</title>
        <authorList>
            <person name="Callol A."/>
            <person name="Pajuelo D."/>
            <person name="Ebbesson L."/>
            <person name="Teles M."/>
            <person name="MacKenzie S."/>
            <person name="Amaro C."/>
        </authorList>
    </citation>
    <scope>NUCLEOTIDE SEQUENCE</scope>
</reference>
<sequence>MSNCFNCLNVGRLISFYQIKDSQSTGEVHNVPDDVWFPTLPHFHIAYQASYQPHLSYKRKHRVVGKENKSMEEVLILM</sequence>
<reference evidence="1" key="1">
    <citation type="submission" date="2014-11" db="EMBL/GenBank/DDBJ databases">
        <authorList>
            <person name="Amaro Gonzalez C."/>
        </authorList>
    </citation>
    <scope>NUCLEOTIDE SEQUENCE</scope>
</reference>
<evidence type="ECO:0000313" key="1">
    <source>
        <dbReference type="EMBL" id="JAH80244.1"/>
    </source>
</evidence>
<organism evidence="1">
    <name type="scientific">Anguilla anguilla</name>
    <name type="common">European freshwater eel</name>
    <name type="synonym">Muraena anguilla</name>
    <dbReference type="NCBI Taxonomy" id="7936"/>
    <lineage>
        <taxon>Eukaryota</taxon>
        <taxon>Metazoa</taxon>
        <taxon>Chordata</taxon>
        <taxon>Craniata</taxon>
        <taxon>Vertebrata</taxon>
        <taxon>Euteleostomi</taxon>
        <taxon>Actinopterygii</taxon>
        <taxon>Neopterygii</taxon>
        <taxon>Teleostei</taxon>
        <taxon>Anguilliformes</taxon>
        <taxon>Anguillidae</taxon>
        <taxon>Anguilla</taxon>
    </lineage>
</organism>
<dbReference type="AlphaFoldDB" id="A0A0E9VQ59"/>